<sequence length="451" mass="49137">MPLRRFSRLGGLCPVLPTASLRATLCSGRWSSSTSSSSSASGDDNNNNNRLVDVVECPRDAMQGLRDFVPTADKIRYINALLKVGYHTVDFGSFVSAPAVPQYHTVDFGSFVSAPAVPQMRDTTEVLAGLDLSNTKSKLLVVVANLKGCAQATTFKNINYIGYPLSVSETFQKANTKRSVAVAIEDLAQMQTMCQQSSQKAELVCYISMAFGNPYQEPVSVGRVEELVERVVKMGVRTISLADTVGVSEPVIIEKMFSTLIPRFPQVTFGAHFHSGTTSSQQKVQAAIRSGCRRLDGAIGGMGGCPFAKSTLVGNVATESIVDTLDQMSMTHGLDRAQLKVCEGIKHEIFGVAVKELLLARTLNNEREFTKLCFEHFDRYDRNKTGFMELDEFRNSVQDVFSELGAATPSDEKVLRSFGKLDINGTGAITVMAGARKLLSKKLKELEAENV</sequence>
<feature type="domain" description="EF-hand" evidence="8">
    <location>
        <begin position="368"/>
        <end position="403"/>
    </location>
</feature>
<evidence type="ECO:0000256" key="1">
    <source>
        <dbReference type="ARBA" id="ARBA00005143"/>
    </source>
</evidence>
<evidence type="ECO:0000256" key="2">
    <source>
        <dbReference type="ARBA" id="ARBA00009405"/>
    </source>
</evidence>
<dbReference type="PROSITE" id="PS50222">
    <property type="entry name" value="EF_HAND_2"/>
    <property type="match status" value="1"/>
</dbReference>
<keyword evidence="11" id="KW-1185">Reference proteome</keyword>
<dbReference type="InterPro" id="IPR011992">
    <property type="entry name" value="EF-hand-dom_pair"/>
</dbReference>
<dbReference type="Pfam" id="PF00682">
    <property type="entry name" value="HMGL-like"/>
    <property type="match status" value="1"/>
</dbReference>
<dbReference type="Gene3D" id="1.10.238.10">
    <property type="entry name" value="EF-hand"/>
    <property type="match status" value="1"/>
</dbReference>
<dbReference type="InterPro" id="IPR000891">
    <property type="entry name" value="PYR_CT"/>
</dbReference>
<dbReference type="EC" id="4.1.3.4" evidence="3"/>
<dbReference type="PROSITE" id="PS50991">
    <property type="entry name" value="PYR_CT"/>
    <property type="match status" value="1"/>
</dbReference>
<dbReference type="SUPFAM" id="SSF47473">
    <property type="entry name" value="EF-hand"/>
    <property type="match status" value="1"/>
</dbReference>
<evidence type="ECO:0000256" key="3">
    <source>
        <dbReference type="ARBA" id="ARBA00012910"/>
    </source>
</evidence>
<comment type="pathway">
    <text evidence="1">Metabolic intermediate metabolism; (S)-3-hydroxy-3-methylglutaryl-CoA degradation; acetoacetate from (S)-3-hydroxy-3-methylglutaryl-CoA: step 1/1.</text>
</comment>
<dbReference type="GO" id="GO:0005509">
    <property type="term" value="F:calcium ion binding"/>
    <property type="evidence" value="ECO:0007669"/>
    <property type="project" value="InterPro"/>
</dbReference>
<dbReference type="Proteomes" id="UP000051952">
    <property type="component" value="Unassembled WGS sequence"/>
</dbReference>
<dbReference type="OrthoDB" id="1905920at2759"/>
<comment type="similarity">
    <text evidence="2">Belongs to the HMG-CoA lyase family.</text>
</comment>
<dbReference type="EMBL" id="CYKH01000584">
    <property type="protein sequence ID" value="CUG06356.1"/>
    <property type="molecule type" value="Genomic_DNA"/>
</dbReference>
<keyword evidence="6 10" id="KW-0456">Lyase</keyword>
<evidence type="ECO:0000256" key="4">
    <source>
        <dbReference type="ARBA" id="ARBA00022723"/>
    </source>
</evidence>
<keyword evidence="5" id="KW-0106">Calcium</keyword>
<protein>
    <recommendedName>
        <fullName evidence="3">hydroxymethylglutaryl-CoA lyase</fullName>
        <ecNumber evidence="3">4.1.3.4</ecNumber>
    </recommendedName>
</protein>
<dbReference type="PROSITE" id="PS00018">
    <property type="entry name" value="EF_HAND_1"/>
    <property type="match status" value="1"/>
</dbReference>
<evidence type="ECO:0000256" key="6">
    <source>
        <dbReference type="ARBA" id="ARBA00023239"/>
    </source>
</evidence>
<dbReference type="GO" id="GO:0046951">
    <property type="term" value="P:ketone body biosynthetic process"/>
    <property type="evidence" value="ECO:0007669"/>
    <property type="project" value="TreeGrafter"/>
</dbReference>
<dbReference type="UniPathway" id="UPA00896">
    <property type="reaction ID" value="UER00863"/>
</dbReference>
<accession>A0A0S4J0E6</accession>
<evidence type="ECO:0000259" key="9">
    <source>
        <dbReference type="PROSITE" id="PS50991"/>
    </source>
</evidence>
<feature type="domain" description="Pyruvate carboxyltransferase" evidence="9">
    <location>
        <begin position="51"/>
        <end position="340"/>
    </location>
</feature>
<dbReference type="GO" id="GO:0004419">
    <property type="term" value="F:hydroxymethylglutaryl-CoA lyase activity"/>
    <property type="evidence" value="ECO:0007669"/>
    <property type="project" value="UniProtKB-EC"/>
</dbReference>
<dbReference type="OMA" id="YPIGCCE"/>
<dbReference type="Gene3D" id="3.20.20.70">
    <property type="entry name" value="Aldolase class I"/>
    <property type="match status" value="2"/>
</dbReference>
<evidence type="ECO:0000313" key="11">
    <source>
        <dbReference type="Proteomes" id="UP000051952"/>
    </source>
</evidence>
<reference evidence="11" key="1">
    <citation type="submission" date="2015-09" db="EMBL/GenBank/DDBJ databases">
        <authorList>
            <consortium name="Pathogen Informatics"/>
        </authorList>
    </citation>
    <scope>NUCLEOTIDE SEQUENCE [LARGE SCALE GENOMIC DNA]</scope>
    <source>
        <strain evidence="11">Lake Konstanz</strain>
    </source>
</reference>
<name>A0A0S4J0E6_BODSA</name>
<dbReference type="AlphaFoldDB" id="A0A0S4J0E6"/>
<evidence type="ECO:0000256" key="7">
    <source>
        <dbReference type="ARBA" id="ARBA00049877"/>
    </source>
</evidence>
<keyword evidence="4" id="KW-0479">Metal-binding</keyword>
<evidence type="ECO:0000256" key="5">
    <source>
        <dbReference type="ARBA" id="ARBA00022837"/>
    </source>
</evidence>
<dbReference type="InterPro" id="IPR018247">
    <property type="entry name" value="EF_Hand_1_Ca_BS"/>
</dbReference>
<comment type="catalytic activity">
    <reaction evidence="7">
        <text>(3S)-3-hydroxy-3-methylglutaryl-CoA = acetoacetate + acetyl-CoA</text>
        <dbReference type="Rhea" id="RHEA:24404"/>
        <dbReference type="ChEBI" id="CHEBI:13705"/>
        <dbReference type="ChEBI" id="CHEBI:43074"/>
        <dbReference type="ChEBI" id="CHEBI:57288"/>
        <dbReference type="EC" id="4.1.3.4"/>
    </reaction>
</comment>
<dbReference type="SUPFAM" id="SSF51569">
    <property type="entry name" value="Aldolase"/>
    <property type="match status" value="1"/>
</dbReference>
<dbReference type="VEuPathDB" id="TriTrypDB:BSAL_72395"/>
<evidence type="ECO:0000259" key="8">
    <source>
        <dbReference type="PROSITE" id="PS50222"/>
    </source>
</evidence>
<gene>
    <name evidence="10" type="ORF">BSAL_72395</name>
</gene>
<dbReference type="GO" id="GO:0006552">
    <property type="term" value="P:L-leucine catabolic process"/>
    <property type="evidence" value="ECO:0007669"/>
    <property type="project" value="TreeGrafter"/>
</dbReference>
<dbReference type="InterPro" id="IPR043594">
    <property type="entry name" value="HMGL"/>
</dbReference>
<dbReference type="GO" id="GO:0005737">
    <property type="term" value="C:cytoplasm"/>
    <property type="evidence" value="ECO:0007669"/>
    <property type="project" value="UniProtKB-ARBA"/>
</dbReference>
<organism evidence="10 11">
    <name type="scientific">Bodo saltans</name>
    <name type="common">Flagellated protozoan</name>
    <dbReference type="NCBI Taxonomy" id="75058"/>
    <lineage>
        <taxon>Eukaryota</taxon>
        <taxon>Discoba</taxon>
        <taxon>Euglenozoa</taxon>
        <taxon>Kinetoplastea</taxon>
        <taxon>Metakinetoplastina</taxon>
        <taxon>Eubodonida</taxon>
        <taxon>Bodonidae</taxon>
        <taxon>Bodo</taxon>
    </lineage>
</organism>
<proteinExistence type="inferred from homology"/>
<dbReference type="PANTHER" id="PTHR42738:SF7">
    <property type="entry name" value="HYDROXYMETHYLGLUTARYL-COA LYASE"/>
    <property type="match status" value="1"/>
</dbReference>
<dbReference type="InterPro" id="IPR013785">
    <property type="entry name" value="Aldolase_TIM"/>
</dbReference>
<evidence type="ECO:0000313" key="10">
    <source>
        <dbReference type="EMBL" id="CUG06356.1"/>
    </source>
</evidence>
<dbReference type="InterPro" id="IPR002048">
    <property type="entry name" value="EF_hand_dom"/>
</dbReference>
<dbReference type="PANTHER" id="PTHR42738">
    <property type="entry name" value="HYDROXYMETHYLGLUTARYL-COA LYASE"/>
    <property type="match status" value="1"/>
</dbReference>